<evidence type="ECO:0000313" key="1">
    <source>
        <dbReference type="EMBL" id="KLK93671.1"/>
    </source>
</evidence>
<evidence type="ECO:0000313" key="2">
    <source>
        <dbReference type="Proteomes" id="UP000035489"/>
    </source>
</evidence>
<keyword evidence="2" id="KW-1185">Reference proteome</keyword>
<organism evidence="1 2">
    <name type="scientific">Microvirga vignae</name>
    <dbReference type="NCBI Taxonomy" id="1225564"/>
    <lineage>
        <taxon>Bacteria</taxon>
        <taxon>Pseudomonadati</taxon>
        <taxon>Pseudomonadota</taxon>
        <taxon>Alphaproteobacteria</taxon>
        <taxon>Hyphomicrobiales</taxon>
        <taxon>Methylobacteriaceae</taxon>
        <taxon>Microvirga</taxon>
    </lineage>
</organism>
<dbReference type="OrthoDB" id="7949584at2"/>
<protein>
    <submittedName>
        <fullName evidence="1">Uncharacterized protein</fullName>
    </submittedName>
</protein>
<sequence>MLQTEKKRLRLTPKAVALGCGKRHDNPKKIKHPFDVIGPLGQKVIAENLGWVMEDMTQEKQRGFHQRRKAA</sequence>
<dbReference type="AlphaFoldDB" id="A0A0H1RFN1"/>
<accession>A0A0H1RFN1</accession>
<reference evidence="1 2" key="1">
    <citation type="submission" date="2015-05" db="EMBL/GenBank/DDBJ databases">
        <title>Draft genome sequence of Microvirga vignae strain BR3299, a novel nitrogen fixing bacteria isolated from Brazil semi-aired region.</title>
        <authorList>
            <person name="Zilli J.E."/>
            <person name="Passos S.R."/>
            <person name="Leite J."/>
            <person name="Baldani J.I."/>
            <person name="Xavier G.R."/>
            <person name="Rumjaneck N.G."/>
            <person name="Simoes-Araujo J.L."/>
        </authorList>
    </citation>
    <scope>NUCLEOTIDE SEQUENCE [LARGE SCALE GENOMIC DNA]</scope>
    <source>
        <strain evidence="1 2">BR3299</strain>
    </source>
</reference>
<name>A0A0H1RFN1_9HYPH</name>
<dbReference type="PATRIC" id="fig|1225564.3.peg.2005"/>
<dbReference type="EMBL" id="LCYG01000018">
    <property type="protein sequence ID" value="KLK93671.1"/>
    <property type="molecule type" value="Genomic_DNA"/>
</dbReference>
<dbReference type="STRING" id="1225564.AA309_07395"/>
<dbReference type="Proteomes" id="UP000035489">
    <property type="component" value="Unassembled WGS sequence"/>
</dbReference>
<gene>
    <name evidence="1" type="ORF">AA309_07395</name>
</gene>
<comment type="caution">
    <text evidence="1">The sequence shown here is derived from an EMBL/GenBank/DDBJ whole genome shotgun (WGS) entry which is preliminary data.</text>
</comment>
<proteinExistence type="predicted"/>
<dbReference type="RefSeq" id="WP_047188372.1">
    <property type="nucleotide sequence ID" value="NZ_LCYG01000018.1"/>
</dbReference>